<dbReference type="AlphaFoldDB" id="A0A941AZ93"/>
<protein>
    <submittedName>
        <fullName evidence="1">Uncharacterized protein</fullName>
    </submittedName>
</protein>
<evidence type="ECO:0000313" key="2">
    <source>
        <dbReference type="Proteomes" id="UP000677875"/>
    </source>
</evidence>
<accession>A0A941AZ93</accession>
<reference evidence="1" key="1">
    <citation type="submission" date="2021-04" db="EMBL/GenBank/DDBJ databases">
        <title>Genome seq and assembly of Streptomyces sp. RG38.</title>
        <authorList>
            <person name="Chhetri G."/>
        </authorList>
    </citation>
    <scope>NUCLEOTIDE SEQUENCE</scope>
    <source>
        <strain evidence="1">RG38</strain>
    </source>
</reference>
<organism evidence="1 2">
    <name type="scientific">Streptomyces tagetis</name>
    <dbReference type="NCBI Taxonomy" id="2820809"/>
    <lineage>
        <taxon>Bacteria</taxon>
        <taxon>Bacillati</taxon>
        <taxon>Actinomycetota</taxon>
        <taxon>Actinomycetes</taxon>
        <taxon>Kitasatosporales</taxon>
        <taxon>Streptomycetaceae</taxon>
        <taxon>Streptomyces</taxon>
    </lineage>
</organism>
<proteinExistence type="predicted"/>
<gene>
    <name evidence="1" type="ORF">J5Y05_01030</name>
</gene>
<evidence type="ECO:0000313" key="1">
    <source>
        <dbReference type="EMBL" id="MBQ0825101.1"/>
    </source>
</evidence>
<sequence length="78" mass="8350">MTRSDPAGRMGARLAPDAVEATVADLGRSLDYSTRSLGLRMLDHDADGAAVRVPGRVLARLRERPGVSPAPTSWPEPR</sequence>
<name>A0A941AZ93_9ACTN</name>
<dbReference type="Proteomes" id="UP000677875">
    <property type="component" value="Unassembled WGS sequence"/>
</dbReference>
<dbReference type="EMBL" id="JAGPNL010000001">
    <property type="protein sequence ID" value="MBQ0825101.1"/>
    <property type="molecule type" value="Genomic_DNA"/>
</dbReference>
<dbReference type="RefSeq" id="WP_210867807.1">
    <property type="nucleotide sequence ID" value="NZ_JAGPNL010000001.1"/>
</dbReference>
<keyword evidence="2" id="KW-1185">Reference proteome</keyword>
<comment type="caution">
    <text evidence="1">The sequence shown here is derived from an EMBL/GenBank/DDBJ whole genome shotgun (WGS) entry which is preliminary data.</text>
</comment>